<evidence type="ECO:0000256" key="1">
    <source>
        <dbReference type="SAM" id="Phobius"/>
    </source>
</evidence>
<feature type="transmembrane region" description="Helical" evidence="1">
    <location>
        <begin position="170"/>
        <end position="192"/>
    </location>
</feature>
<keyword evidence="1" id="KW-0812">Transmembrane</keyword>
<sequence>MTARGPLSTFFRYVTLYVFFNLSKATSPPTVTLSYEQNCGNVSFLCIGQSVSGYFTLTLTIDEKTVSEKKIDDIDGQGPFSLSIVGSYAICDSCTQISLSCVGYNGRMRKKRKYVKRANCITDKDEYDYLFTGYPAPAIAYNNHSVADTDRPIRANRTGSPTGVKTTVNWVMFAVFFNILTFIVVAAVYWMCRDCDLHRIVPIRRANYVILPKTKYTTRCI</sequence>
<keyword evidence="1" id="KW-1133">Transmembrane helix</keyword>
<reference evidence="2 3" key="1">
    <citation type="journal article" date="2012" name="J. Virol.">
        <title>A Novel Bat Herpesvirus Encodes Homologues of Major Histocompatibility Complex Classes I and II, C-Type Lectin, and a Unique Family of Immune-Related Genes.</title>
        <authorList>
            <person name="Zhang H."/>
            <person name="Todd S."/>
            <person name="Tachedjian M."/>
            <person name="Barr J.A."/>
            <person name="Luo M."/>
            <person name="Yu M."/>
            <person name="Marsh G.A."/>
            <person name="Crameri G."/>
            <person name="Wang L.F."/>
        </authorList>
    </citation>
    <scope>NUCLEOTIDE SEQUENCE [LARGE SCALE GENOMIC DNA]</scope>
    <source>
        <strain evidence="2">B7D8</strain>
    </source>
</reference>
<name>I3VQB3_9BETA</name>
<protein>
    <submittedName>
        <fullName evidence="2">B121.2</fullName>
    </submittedName>
</protein>
<evidence type="ECO:0000313" key="3">
    <source>
        <dbReference type="Proteomes" id="UP000103899"/>
    </source>
</evidence>
<organism evidence="2 3">
    <name type="scientific">miniopterid betaherpesvirus 1</name>
    <dbReference type="NCBI Taxonomy" id="3070189"/>
    <lineage>
        <taxon>Viruses</taxon>
        <taxon>Duplodnaviria</taxon>
        <taxon>Heunggongvirae</taxon>
        <taxon>Peploviricota</taxon>
        <taxon>Herviviricetes</taxon>
        <taxon>Herpesvirales</taxon>
        <taxon>Orthoherpesviridae</taxon>
        <taxon>Betaherpesvirinae</taxon>
        <taxon>Quwivirus</taxon>
        <taxon>Quwivirus miniopteridbeta1</taxon>
    </lineage>
</organism>
<keyword evidence="3" id="KW-1185">Reference proteome</keyword>
<dbReference type="RefSeq" id="YP_010797145.1">
    <property type="nucleotide sequence ID" value="NC_076129.1"/>
</dbReference>
<keyword evidence="1" id="KW-0472">Membrane</keyword>
<proteinExistence type="predicted"/>
<dbReference type="Proteomes" id="UP000103899">
    <property type="component" value="Segment"/>
</dbReference>
<evidence type="ECO:0000313" key="2">
    <source>
        <dbReference type="EMBL" id="AFK83957.1"/>
    </source>
</evidence>
<accession>I3VQB3</accession>
<dbReference type="EMBL" id="JQ805139">
    <property type="protein sequence ID" value="AFK83957.1"/>
    <property type="molecule type" value="Genomic_DNA"/>
</dbReference>
<dbReference type="GeneID" id="80534848"/>
<dbReference type="KEGG" id="vg:80534848"/>